<evidence type="ECO:0000256" key="21">
    <source>
        <dbReference type="ARBA" id="ARBA00049966"/>
    </source>
</evidence>
<evidence type="ECO:0000256" key="3">
    <source>
        <dbReference type="ARBA" id="ARBA00022475"/>
    </source>
</evidence>
<feature type="transmembrane region" description="Helical" evidence="22">
    <location>
        <begin position="115"/>
        <end position="138"/>
    </location>
</feature>
<feature type="transmembrane region" description="Helical" evidence="22">
    <location>
        <begin position="348"/>
        <end position="369"/>
    </location>
</feature>
<keyword evidence="9" id="KW-0573">Peptidoglycan synthesis</keyword>
<evidence type="ECO:0000256" key="20">
    <source>
        <dbReference type="ARBA" id="ARBA00049902"/>
    </source>
</evidence>
<dbReference type="GO" id="GO:0015648">
    <property type="term" value="F:lipid-linked peptidoglycan transporter activity"/>
    <property type="evidence" value="ECO:0007669"/>
    <property type="project" value="TreeGrafter"/>
</dbReference>
<keyword evidence="10 22" id="KW-1133">Transmembrane helix</keyword>
<evidence type="ECO:0000313" key="23">
    <source>
        <dbReference type="EMBL" id="AHM56345.1"/>
    </source>
</evidence>
<evidence type="ECO:0000256" key="9">
    <source>
        <dbReference type="ARBA" id="ARBA00022984"/>
    </source>
</evidence>
<comment type="similarity">
    <text evidence="16">Belongs to the SEDS family. FtsW subfamily.</text>
</comment>
<organism evidence="23 24">
    <name type="scientific">Peptoclostridium acidaminophilum DSM 3953</name>
    <dbReference type="NCBI Taxonomy" id="1286171"/>
    <lineage>
        <taxon>Bacteria</taxon>
        <taxon>Bacillati</taxon>
        <taxon>Bacillota</taxon>
        <taxon>Clostridia</taxon>
        <taxon>Peptostreptococcales</taxon>
        <taxon>Peptoclostridiaceae</taxon>
        <taxon>Peptoclostridium</taxon>
    </lineage>
</organism>
<dbReference type="InterPro" id="IPR013437">
    <property type="entry name" value="FtsW"/>
</dbReference>
<comment type="function">
    <text evidence="21">Peptidoglycan polymerase that is essential for cell division.</text>
</comment>
<feature type="transmembrane region" description="Helical" evidence="22">
    <location>
        <begin position="87"/>
        <end position="109"/>
    </location>
</feature>
<keyword evidence="24" id="KW-1185">Reference proteome</keyword>
<dbReference type="OrthoDB" id="9812661at2"/>
<keyword evidence="5" id="KW-0328">Glycosyltransferase</keyword>
<evidence type="ECO:0000256" key="8">
    <source>
        <dbReference type="ARBA" id="ARBA00022960"/>
    </source>
</evidence>
<dbReference type="PANTHER" id="PTHR30474:SF2">
    <property type="entry name" value="PEPTIDOGLYCAN GLYCOSYLTRANSFERASE FTSW-RELATED"/>
    <property type="match status" value="1"/>
</dbReference>
<sequence length="391" mass="42615">MNRTRKQVKETRKPAKMKGFDQYIFFATLLLVAVGIVMVFSASYVNASQRYGDPYHFLKKNVFFAVMGTITMVFMSFLSYKRVEKLRWVVAGTAAVLLVIVLTPLGTSLNGAQRWISIGGMTIMPSEIAKFASIILIAKYIKPKLIQKSLSGAITPLAIAGFFFGMILLQPNLSTAGSIAITAVCMLFAAGMQVRYVIGAVLSAIPAGGLLAFASPYRWKRVTSFLDPFKDELGNGYQVIQSLYALGTGGLFGLGLGRSNEKFLYIPEPQNDFIFAIIGEELGYIGCIMLLMVYVFLIYRCIKVAMNAPDFFSCMLVTGIASQIGVQVLLNVAVVTSSMPPTGIPLPFISYGGTSLVILMAAVGIVLNVSRYSRANEAKARQDKQERIGAE</sequence>
<dbReference type="GO" id="GO:0009252">
    <property type="term" value="P:peptidoglycan biosynthetic process"/>
    <property type="evidence" value="ECO:0007669"/>
    <property type="project" value="UniProtKB-KW"/>
</dbReference>
<dbReference type="STRING" id="1286171.EAL2_c10470"/>
<evidence type="ECO:0000256" key="11">
    <source>
        <dbReference type="ARBA" id="ARBA00023136"/>
    </source>
</evidence>
<dbReference type="RefSeq" id="WP_025435356.1">
    <property type="nucleotide sequence ID" value="NZ_CP007452.1"/>
</dbReference>
<dbReference type="Pfam" id="PF01098">
    <property type="entry name" value="FTSW_RODA_SPOVE"/>
    <property type="match status" value="1"/>
</dbReference>
<accession>W8T641</accession>
<feature type="transmembrane region" description="Helical" evidence="22">
    <location>
        <begin position="20"/>
        <end position="42"/>
    </location>
</feature>
<keyword evidence="8" id="KW-0133">Cell shape</keyword>
<dbReference type="Proteomes" id="UP000019591">
    <property type="component" value="Chromosome"/>
</dbReference>
<evidence type="ECO:0000256" key="13">
    <source>
        <dbReference type="ARBA" id="ARBA00023316"/>
    </source>
</evidence>
<evidence type="ECO:0000256" key="22">
    <source>
        <dbReference type="SAM" id="Phobius"/>
    </source>
</evidence>
<keyword evidence="4" id="KW-0132">Cell division</keyword>
<feature type="transmembrane region" description="Helical" evidence="22">
    <location>
        <begin position="62"/>
        <end position="80"/>
    </location>
</feature>
<protein>
    <recommendedName>
        <fullName evidence="17">Probable peptidoglycan glycosyltransferase FtsW</fullName>
        <ecNumber evidence="19">2.4.99.28</ecNumber>
    </recommendedName>
    <alternativeName>
        <fullName evidence="18">Cell division protein FtsW</fullName>
    </alternativeName>
    <alternativeName>
        <fullName evidence="15">Cell wall polymerase</fullName>
    </alternativeName>
    <alternativeName>
        <fullName evidence="14">Peptidoglycan polymerase</fullName>
    </alternativeName>
</protein>
<comment type="catalytic activity">
    <reaction evidence="20">
        <text>[GlcNAc-(1-&gt;4)-Mur2Ac(oyl-L-Ala-gamma-D-Glu-L-Lys-D-Ala-D-Ala)](n)-di-trans,octa-cis-undecaprenyl diphosphate + beta-D-GlcNAc-(1-&gt;4)-Mur2Ac(oyl-L-Ala-gamma-D-Glu-L-Lys-D-Ala-D-Ala)-di-trans,octa-cis-undecaprenyl diphosphate = [GlcNAc-(1-&gt;4)-Mur2Ac(oyl-L-Ala-gamma-D-Glu-L-Lys-D-Ala-D-Ala)](n+1)-di-trans,octa-cis-undecaprenyl diphosphate + di-trans,octa-cis-undecaprenyl diphosphate + H(+)</text>
        <dbReference type="Rhea" id="RHEA:23708"/>
        <dbReference type="Rhea" id="RHEA-COMP:9602"/>
        <dbReference type="Rhea" id="RHEA-COMP:9603"/>
        <dbReference type="ChEBI" id="CHEBI:15378"/>
        <dbReference type="ChEBI" id="CHEBI:58405"/>
        <dbReference type="ChEBI" id="CHEBI:60033"/>
        <dbReference type="ChEBI" id="CHEBI:78435"/>
        <dbReference type="EC" id="2.4.99.28"/>
    </reaction>
</comment>
<keyword evidence="11 22" id="KW-0472">Membrane</keyword>
<evidence type="ECO:0000256" key="12">
    <source>
        <dbReference type="ARBA" id="ARBA00023306"/>
    </source>
</evidence>
<dbReference type="AlphaFoldDB" id="W8T641"/>
<gene>
    <name evidence="23" type="primary">spoVE1</name>
    <name evidence="23" type="ORF">EAL2_c10470</name>
</gene>
<evidence type="ECO:0000256" key="15">
    <source>
        <dbReference type="ARBA" id="ARBA00033270"/>
    </source>
</evidence>
<keyword evidence="12" id="KW-0131">Cell cycle</keyword>
<keyword evidence="6" id="KW-0808">Transferase</keyword>
<feature type="transmembrane region" description="Helical" evidence="22">
    <location>
        <begin position="273"/>
        <end position="299"/>
    </location>
</feature>
<dbReference type="PANTHER" id="PTHR30474">
    <property type="entry name" value="CELL CYCLE PROTEIN"/>
    <property type="match status" value="1"/>
</dbReference>
<evidence type="ECO:0000256" key="7">
    <source>
        <dbReference type="ARBA" id="ARBA00022692"/>
    </source>
</evidence>
<keyword evidence="13" id="KW-0961">Cell wall biogenesis/degradation</keyword>
<dbReference type="GO" id="GO:0051301">
    <property type="term" value="P:cell division"/>
    <property type="evidence" value="ECO:0007669"/>
    <property type="project" value="UniProtKB-KW"/>
</dbReference>
<evidence type="ECO:0000256" key="18">
    <source>
        <dbReference type="ARBA" id="ARBA00041418"/>
    </source>
</evidence>
<evidence type="ECO:0000256" key="14">
    <source>
        <dbReference type="ARBA" id="ARBA00032370"/>
    </source>
</evidence>
<evidence type="ECO:0000256" key="5">
    <source>
        <dbReference type="ARBA" id="ARBA00022676"/>
    </source>
</evidence>
<evidence type="ECO:0000256" key="10">
    <source>
        <dbReference type="ARBA" id="ARBA00022989"/>
    </source>
</evidence>
<name>W8T641_PEPAC</name>
<dbReference type="HOGENOM" id="CLU_029243_0_1_9"/>
<reference evidence="23 24" key="1">
    <citation type="journal article" date="2014" name="Genome Announc.">
        <title>Complete Genome Sequence of Amino Acid-Utilizing Eubacterium acidaminophilum al-2 (DSM 3953).</title>
        <authorList>
            <person name="Poehlein A."/>
            <person name="Andreesen J.R."/>
            <person name="Daniel R."/>
        </authorList>
    </citation>
    <scope>NUCLEOTIDE SEQUENCE [LARGE SCALE GENOMIC DNA]</scope>
    <source>
        <strain evidence="23 24">DSM 3953</strain>
    </source>
</reference>
<proteinExistence type="inferred from homology"/>
<feature type="transmembrane region" description="Helical" evidence="22">
    <location>
        <begin position="197"/>
        <end position="219"/>
    </location>
</feature>
<comment type="subcellular location">
    <subcellularLocation>
        <location evidence="1">Cell membrane</location>
        <topology evidence="1">Multi-pass membrane protein</topology>
    </subcellularLocation>
</comment>
<dbReference type="NCBIfam" id="TIGR02614">
    <property type="entry name" value="ftsW"/>
    <property type="match status" value="1"/>
</dbReference>
<dbReference type="InterPro" id="IPR001182">
    <property type="entry name" value="FtsW/RodA"/>
</dbReference>
<feature type="transmembrane region" description="Helical" evidence="22">
    <location>
        <begin position="311"/>
        <end position="336"/>
    </location>
</feature>
<evidence type="ECO:0000256" key="17">
    <source>
        <dbReference type="ARBA" id="ARBA00041185"/>
    </source>
</evidence>
<comment type="pathway">
    <text evidence="2">Cell wall biogenesis; peptidoglycan biosynthesis.</text>
</comment>
<dbReference type="GO" id="GO:0071555">
    <property type="term" value="P:cell wall organization"/>
    <property type="evidence" value="ECO:0007669"/>
    <property type="project" value="UniProtKB-KW"/>
</dbReference>
<evidence type="ECO:0000313" key="24">
    <source>
        <dbReference type="Proteomes" id="UP000019591"/>
    </source>
</evidence>
<evidence type="ECO:0000256" key="19">
    <source>
        <dbReference type="ARBA" id="ARBA00044770"/>
    </source>
</evidence>
<dbReference type="GO" id="GO:0008360">
    <property type="term" value="P:regulation of cell shape"/>
    <property type="evidence" value="ECO:0007669"/>
    <property type="project" value="UniProtKB-KW"/>
</dbReference>
<evidence type="ECO:0000256" key="4">
    <source>
        <dbReference type="ARBA" id="ARBA00022618"/>
    </source>
</evidence>
<dbReference type="eggNOG" id="COG0772">
    <property type="taxonomic scope" value="Bacteria"/>
</dbReference>
<evidence type="ECO:0000256" key="6">
    <source>
        <dbReference type="ARBA" id="ARBA00022679"/>
    </source>
</evidence>
<feature type="transmembrane region" description="Helical" evidence="22">
    <location>
        <begin position="150"/>
        <end position="167"/>
    </location>
</feature>
<dbReference type="EC" id="2.4.99.28" evidence="19"/>
<dbReference type="PATRIC" id="fig|1286171.3.peg.998"/>
<dbReference type="KEGG" id="eac:EAL2_c10470"/>
<evidence type="ECO:0000256" key="1">
    <source>
        <dbReference type="ARBA" id="ARBA00004651"/>
    </source>
</evidence>
<evidence type="ECO:0000256" key="16">
    <source>
        <dbReference type="ARBA" id="ARBA00038053"/>
    </source>
</evidence>
<keyword evidence="3" id="KW-1003">Cell membrane</keyword>
<dbReference type="GO" id="GO:0008955">
    <property type="term" value="F:peptidoglycan glycosyltransferase activity"/>
    <property type="evidence" value="ECO:0007669"/>
    <property type="project" value="UniProtKB-EC"/>
</dbReference>
<evidence type="ECO:0000256" key="2">
    <source>
        <dbReference type="ARBA" id="ARBA00004752"/>
    </source>
</evidence>
<dbReference type="EMBL" id="CP007452">
    <property type="protein sequence ID" value="AHM56345.1"/>
    <property type="molecule type" value="Genomic_DNA"/>
</dbReference>
<dbReference type="GO" id="GO:0005886">
    <property type="term" value="C:plasma membrane"/>
    <property type="evidence" value="ECO:0007669"/>
    <property type="project" value="UniProtKB-SubCell"/>
</dbReference>
<keyword evidence="7 22" id="KW-0812">Transmembrane</keyword>
<dbReference type="GO" id="GO:0032153">
    <property type="term" value="C:cell division site"/>
    <property type="evidence" value="ECO:0007669"/>
    <property type="project" value="TreeGrafter"/>
</dbReference>